<dbReference type="OrthoDB" id="10327540at2759"/>
<evidence type="ECO:0000313" key="1">
    <source>
        <dbReference type="EMBL" id="KJX98009.1"/>
    </source>
</evidence>
<gene>
    <name evidence="1" type="ORF">TI39_contig445g00003</name>
</gene>
<protein>
    <submittedName>
        <fullName evidence="1">Uncharacterized protein</fullName>
    </submittedName>
</protein>
<name>A0A0F4GKS4_9PEZI</name>
<dbReference type="AlphaFoldDB" id="A0A0F4GKS4"/>
<dbReference type="EMBL" id="LAFY01000437">
    <property type="protein sequence ID" value="KJX98009.1"/>
    <property type="molecule type" value="Genomic_DNA"/>
</dbReference>
<sequence>MSRTTDLDVDKVLRMQGGELLATGDELNWYPREDMTAIKEILQGRSKNKPWDWWKAQAILHGVAHQSEYHKMGEQCAGGFQSALRQVMYGNEPPSPIFTTRDGRPRTGPHYHAPLPHRDEPNVPLHQLFGDMTPMPISCPPSLPANFTNHTSNDEPGAQVQPYTATLSDPHPPLSVFEFDLTLTLDNTTNKVYGVFRIAAIEGVFVIHKYVPNQDCTFGYWAKDFQINKSKTGLGVLTVSGQDGIEGDFANFSEDGRMVTFRARMSSDIKVNESLEVLRRESDIKKSATTFTHLIKHYPLQTYLRTYFPHESELLPPALRTSLPISQRSITRSLPPQLTVAMATNRETIIVRLLSFQGGELLVQCGKTKLLGRDTLKKIKEHLKCNVVTMDGKAVDECHYWMSQAILWGLHSYMPGKRKTKNDYKILFWESLHTLQDPRPHLVEVEREMKAKYYAGPLLAITPEVPVTIKQEPLEIDSLESTLDVLVISSIEQKHGGAVLSSLSAQKSLHAS</sequence>
<keyword evidence="2" id="KW-1185">Reference proteome</keyword>
<reference evidence="1 2" key="1">
    <citation type="submission" date="2015-03" db="EMBL/GenBank/DDBJ databases">
        <title>RNA-seq based gene annotation and comparative genomics of four Zymoseptoria species reveal species-specific pathogenicity related genes and transposable element activity.</title>
        <authorList>
            <person name="Grandaubert J."/>
            <person name="Bhattacharyya A."/>
            <person name="Stukenbrock E.H."/>
        </authorList>
    </citation>
    <scope>NUCLEOTIDE SEQUENCE [LARGE SCALE GENOMIC DNA]</scope>
    <source>
        <strain evidence="1 2">Zb18110</strain>
    </source>
</reference>
<dbReference type="Proteomes" id="UP000033647">
    <property type="component" value="Unassembled WGS sequence"/>
</dbReference>
<accession>A0A0F4GKS4</accession>
<organism evidence="1 2">
    <name type="scientific">Zymoseptoria brevis</name>
    <dbReference type="NCBI Taxonomy" id="1047168"/>
    <lineage>
        <taxon>Eukaryota</taxon>
        <taxon>Fungi</taxon>
        <taxon>Dikarya</taxon>
        <taxon>Ascomycota</taxon>
        <taxon>Pezizomycotina</taxon>
        <taxon>Dothideomycetes</taxon>
        <taxon>Dothideomycetidae</taxon>
        <taxon>Mycosphaerellales</taxon>
        <taxon>Mycosphaerellaceae</taxon>
        <taxon>Zymoseptoria</taxon>
    </lineage>
</organism>
<proteinExistence type="predicted"/>
<comment type="caution">
    <text evidence="1">The sequence shown here is derived from an EMBL/GenBank/DDBJ whole genome shotgun (WGS) entry which is preliminary data.</text>
</comment>
<evidence type="ECO:0000313" key="2">
    <source>
        <dbReference type="Proteomes" id="UP000033647"/>
    </source>
</evidence>